<proteinExistence type="predicted"/>
<gene>
    <name evidence="1" type="ORF">L3Q82_002329</name>
</gene>
<accession>A0ACB8VZS7</accession>
<name>A0ACB8VZS7_9TELE</name>
<dbReference type="Proteomes" id="UP000831701">
    <property type="component" value="Chromosome 16"/>
</dbReference>
<keyword evidence="2" id="KW-1185">Reference proteome</keyword>
<protein>
    <submittedName>
        <fullName evidence="1">Uncharacterized protein</fullName>
    </submittedName>
</protein>
<dbReference type="EMBL" id="CM041546">
    <property type="protein sequence ID" value="KAI3360427.1"/>
    <property type="molecule type" value="Genomic_DNA"/>
</dbReference>
<evidence type="ECO:0000313" key="1">
    <source>
        <dbReference type="EMBL" id="KAI3360427.1"/>
    </source>
</evidence>
<reference evidence="1" key="1">
    <citation type="submission" date="2022-04" db="EMBL/GenBank/DDBJ databases">
        <title>Jade perch genome.</title>
        <authorList>
            <person name="Chao B."/>
        </authorList>
    </citation>
    <scope>NUCLEOTIDE SEQUENCE</scope>
    <source>
        <strain evidence="1">CB-2022</strain>
    </source>
</reference>
<comment type="caution">
    <text evidence="1">The sequence shown here is derived from an EMBL/GenBank/DDBJ whole genome shotgun (WGS) entry which is preliminary data.</text>
</comment>
<organism evidence="1 2">
    <name type="scientific">Scortum barcoo</name>
    <name type="common">barcoo grunter</name>
    <dbReference type="NCBI Taxonomy" id="214431"/>
    <lineage>
        <taxon>Eukaryota</taxon>
        <taxon>Metazoa</taxon>
        <taxon>Chordata</taxon>
        <taxon>Craniata</taxon>
        <taxon>Vertebrata</taxon>
        <taxon>Euteleostomi</taxon>
        <taxon>Actinopterygii</taxon>
        <taxon>Neopterygii</taxon>
        <taxon>Teleostei</taxon>
        <taxon>Neoteleostei</taxon>
        <taxon>Acanthomorphata</taxon>
        <taxon>Eupercaria</taxon>
        <taxon>Centrarchiformes</taxon>
        <taxon>Terapontoidei</taxon>
        <taxon>Terapontidae</taxon>
        <taxon>Scortum</taxon>
    </lineage>
</organism>
<sequence>MLSDSPTLLLALTAVAGLLQRCQGWSDEDLLLPPINSSNRFLANLEVDVRFSKRSVEESDAAPDASPLQTLSQCNVSVQRLLPTSLVARWDSSFGFQCDVLIYTTNNHGRAFFSAAFNRAISPVVIEHLGVTGGQQELRLCVGCGMSRYRRFGQGRARGQQSGDQVTFCCVDFSLDELKGDKRFQRLSLTPDRGTTLSITSSQAKGCKVCTVARSPPQCNTSLLLKQATPVSVEFQCSRPQDVFSVEVVRNIECTAKSCSSHIVQADSGSLPLLGFNRKYTWNLKASVRPPKAFKLDFTSIGLRQIDPSERCPDSHSYTLQATGTVTVGKFCRTGHIQSAQILSKGKFSLDVPAGQSLQNGQFLVSVGEEIKSLAKITLTLPKGTSLSQLLSPNYPDSFPDNDVIEWYFQVPDKHKTTVKLLKLTQPRCLAKETALEYHTKGRGASALRLSDPQLEQTGNFSLMLRNCKMDRIRAGSPGLSLNLTVSSSPGSSSPVSCEVDVSRMEGLSLHFEKLRPASGCEMKMNSVLKEKITVTSVSELTFQGCLPEDIQITATRLIGCSQLKDCPKTPASLSVPQQLPSCLPAPLRSVTWTLRPPEHGTVEFTSPMGRLKQSLPGQLCNDSIIIDMAEGDGARIGRFCHQGVIETMEIHTNVSVTVSGIEDEAQRRQRTSLKPVLNVALKEEIPERYIFTVFPKSDAPVLLASPGWPAGMKPQSTVSWLVSVPQSMEAHLRFDKVSQPKCSDLHTNIRVQRVGYLEEDYSRREDEKAESQITVSKSFFLNMSNCLPEKGDFSVVTEITLQKSKSLLLTIILSVVATLLVIFVIVLAVVCVVIRKKKKKKLDHQVSVYNPNGTTFLPGQNSLPETHEDNDVHEYASIDDTLVYTHLLRKGNEIGVYGQFDTYRPFTGHTDSQKPLVPKDAGTGNTQVEAYQNFKSTSQVAPLLPTRPLSHGKNLVDNEIYQTEDESEEEHSPSLGPRLEPEGGN</sequence>
<evidence type="ECO:0000313" key="2">
    <source>
        <dbReference type="Proteomes" id="UP000831701"/>
    </source>
</evidence>